<organism evidence="1">
    <name type="scientific">Rhizophora mucronata</name>
    <name type="common">Asiatic mangrove</name>
    <dbReference type="NCBI Taxonomy" id="61149"/>
    <lineage>
        <taxon>Eukaryota</taxon>
        <taxon>Viridiplantae</taxon>
        <taxon>Streptophyta</taxon>
        <taxon>Embryophyta</taxon>
        <taxon>Tracheophyta</taxon>
        <taxon>Spermatophyta</taxon>
        <taxon>Magnoliopsida</taxon>
        <taxon>eudicotyledons</taxon>
        <taxon>Gunneridae</taxon>
        <taxon>Pentapetalae</taxon>
        <taxon>rosids</taxon>
        <taxon>fabids</taxon>
        <taxon>Malpighiales</taxon>
        <taxon>Rhizophoraceae</taxon>
        <taxon>Rhizophora</taxon>
    </lineage>
</organism>
<dbReference type="AlphaFoldDB" id="A0A2P2PGJ2"/>
<dbReference type="EMBL" id="GGEC01073351">
    <property type="protein sequence ID" value="MBX53835.1"/>
    <property type="molecule type" value="Transcribed_RNA"/>
</dbReference>
<proteinExistence type="predicted"/>
<reference evidence="1" key="1">
    <citation type="submission" date="2018-02" db="EMBL/GenBank/DDBJ databases">
        <title>Rhizophora mucronata_Transcriptome.</title>
        <authorList>
            <person name="Meera S.P."/>
            <person name="Sreeshan A."/>
            <person name="Augustine A."/>
        </authorList>
    </citation>
    <scope>NUCLEOTIDE SEQUENCE</scope>
    <source>
        <tissue evidence="1">Leaf</tissue>
    </source>
</reference>
<accession>A0A2P2PGJ2</accession>
<evidence type="ECO:0000313" key="1">
    <source>
        <dbReference type="EMBL" id="MBX53835.1"/>
    </source>
</evidence>
<sequence>MISLYLQDDHSQIQHKPLKISNINEIIKRNIIIA</sequence>
<name>A0A2P2PGJ2_RHIMU</name>
<protein>
    <submittedName>
        <fullName evidence="1">Uncharacterized protein</fullName>
    </submittedName>
</protein>